<evidence type="ECO:0000259" key="2">
    <source>
        <dbReference type="Pfam" id="PF13453"/>
    </source>
</evidence>
<name>B2HN94_MYCMM</name>
<dbReference type="KEGG" id="mmi:MMAR_2143"/>
<feature type="compositionally biased region" description="Gly residues" evidence="1">
    <location>
        <begin position="63"/>
        <end position="75"/>
    </location>
</feature>
<evidence type="ECO:0000313" key="4">
    <source>
        <dbReference type="Proteomes" id="UP000001190"/>
    </source>
</evidence>
<feature type="domain" description="Transcription factor zinc-finger" evidence="2">
    <location>
        <begin position="1"/>
        <end position="31"/>
    </location>
</feature>
<dbReference type="InterPro" id="IPR027392">
    <property type="entry name" value="TF_Znf"/>
</dbReference>
<proteinExistence type="predicted"/>
<accession>B2HN94</accession>
<protein>
    <recommendedName>
        <fullName evidence="2">Transcription factor zinc-finger domain-containing protein</fullName>
    </recommendedName>
</protein>
<dbReference type="HOGENOM" id="CLU_147819_1_1_11"/>
<keyword evidence="4" id="KW-1185">Reference proteome</keyword>
<evidence type="ECO:0000256" key="1">
    <source>
        <dbReference type="SAM" id="MobiDB-lite"/>
    </source>
</evidence>
<dbReference type="Pfam" id="PF13453">
    <property type="entry name" value="Zn_ribbon_TFIIB"/>
    <property type="match status" value="1"/>
</dbReference>
<dbReference type="Proteomes" id="UP000001190">
    <property type="component" value="Chromosome"/>
</dbReference>
<sequence length="83" mass="8916">MLPVPRFGVEIDQCTGCNGLFLDRGELEALSQAEANFYAAAQPPPPQQYIPSQPYSQQGGYPQQGGFLGGLFGGGHHGRYGHH</sequence>
<feature type="region of interest" description="Disordered" evidence="1">
    <location>
        <begin position="63"/>
        <end position="83"/>
    </location>
</feature>
<evidence type="ECO:0000313" key="3">
    <source>
        <dbReference type="EMBL" id="ACC40592.1"/>
    </source>
</evidence>
<organism evidence="3 4">
    <name type="scientific">Mycobacterium marinum (strain ATCC BAA-535 / M)</name>
    <dbReference type="NCBI Taxonomy" id="216594"/>
    <lineage>
        <taxon>Bacteria</taxon>
        <taxon>Bacillati</taxon>
        <taxon>Actinomycetota</taxon>
        <taxon>Actinomycetes</taxon>
        <taxon>Mycobacteriales</taxon>
        <taxon>Mycobacteriaceae</taxon>
        <taxon>Mycobacterium</taxon>
        <taxon>Mycobacterium ulcerans group</taxon>
    </lineage>
</organism>
<dbReference type="AlphaFoldDB" id="B2HN94"/>
<dbReference type="EMBL" id="CP000854">
    <property type="protein sequence ID" value="ACC40592.1"/>
    <property type="molecule type" value="Genomic_DNA"/>
</dbReference>
<dbReference type="STRING" id="216594.MMAR_2143"/>
<gene>
    <name evidence="3" type="ordered locus">MMAR_2143</name>
</gene>
<dbReference type="eggNOG" id="COG3809">
    <property type="taxonomic scope" value="Bacteria"/>
</dbReference>
<reference evidence="3 4" key="1">
    <citation type="journal article" date="2008" name="Genome Res.">
        <title>Insights from the complete genome sequence of Mycobacterium marinum on the evolution of Mycobacterium tuberculosis.</title>
        <authorList>
            <person name="Stinear T.P."/>
            <person name="Seemann T."/>
            <person name="Harrison P.F."/>
            <person name="Jenkin G.A."/>
            <person name="Davies J.K."/>
            <person name="Johnson P.D."/>
            <person name="Abdellah Z."/>
            <person name="Arrowsmith C."/>
            <person name="Chillingworth T."/>
            <person name="Churcher C."/>
            <person name="Clarke K."/>
            <person name="Cronin A."/>
            <person name="Davis P."/>
            <person name="Goodhead I."/>
            <person name="Holroyd N."/>
            <person name="Jagels K."/>
            <person name="Lord A."/>
            <person name="Moule S."/>
            <person name="Mungall K."/>
            <person name="Norbertczak H."/>
            <person name="Quail M.A."/>
            <person name="Rabbinowitsch E."/>
            <person name="Walker D."/>
            <person name="White B."/>
            <person name="Whitehead S."/>
            <person name="Small P.L."/>
            <person name="Brosch R."/>
            <person name="Ramakrishnan L."/>
            <person name="Fischbach M.A."/>
            <person name="Parkhill J."/>
            <person name="Cole S.T."/>
        </authorList>
    </citation>
    <scope>NUCLEOTIDE SEQUENCE [LARGE SCALE GENOMIC DNA]</scope>
    <source>
        <strain evidence="4">ATCC BAA-535 / M</strain>
    </source>
</reference>